<organism evidence="1 2">
    <name type="scientific">Aquisphaera giovannonii</name>
    <dbReference type="NCBI Taxonomy" id="406548"/>
    <lineage>
        <taxon>Bacteria</taxon>
        <taxon>Pseudomonadati</taxon>
        <taxon>Planctomycetota</taxon>
        <taxon>Planctomycetia</taxon>
        <taxon>Isosphaerales</taxon>
        <taxon>Isosphaeraceae</taxon>
        <taxon>Aquisphaera</taxon>
    </lineage>
</organism>
<dbReference type="KEGG" id="agv:OJF2_45570"/>
<protein>
    <submittedName>
        <fullName evidence="1">Uncharacterized protein</fullName>
    </submittedName>
</protein>
<gene>
    <name evidence="1" type="ORF">OJF2_45570</name>
</gene>
<proteinExistence type="predicted"/>
<dbReference type="AlphaFoldDB" id="A0A5B9W792"/>
<evidence type="ECO:0000313" key="1">
    <source>
        <dbReference type="EMBL" id="QEH35999.1"/>
    </source>
</evidence>
<evidence type="ECO:0000313" key="2">
    <source>
        <dbReference type="Proteomes" id="UP000324233"/>
    </source>
</evidence>
<name>A0A5B9W792_9BACT</name>
<dbReference type="EMBL" id="CP042997">
    <property type="protein sequence ID" value="QEH35999.1"/>
    <property type="molecule type" value="Genomic_DNA"/>
</dbReference>
<dbReference type="Proteomes" id="UP000324233">
    <property type="component" value="Chromosome"/>
</dbReference>
<sequence length="39" mass="4599">MFRLENELNQMEQPYQQAKREYEALGTTPTLVVLDGQTR</sequence>
<keyword evidence="2" id="KW-1185">Reference proteome</keyword>
<accession>A0A5B9W792</accession>
<reference evidence="1 2" key="1">
    <citation type="submission" date="2019-08" db="EMBL/GenBank/DDBJ databases">
        <title>Deep-cultivation of Planctomycetes and their phenomic and genomic characterization uncovers novel biology.</title>
        <authorList>
            <person name="Wiegand S."/>
            <person name="Jogler M."/>
            <person name="Boedeker C."/>
            <person name="Pinto D."/>
            <person name="Vollmers J."/>
            <person name="Rivas-Marin E."/>
            <person name="Kohn T."/>
            <person name="Peeters S.H."/>
            <person name="Heuer A."/>
            <person name="Rast P."/>
            <person name="Oberbeckmann S."/>
            <person name="Bunk B."/>
            <person name="Jeske O."/>
            <person name="Meyerdierks A."/>
            <person name="Storesund J.E."/>
            <person name="Kallscheuer N."/>
            <person name="Luecker S."/>
            <person name="Lage O.M."/>
            <person name="Pohl T."/>
            <person name="Merkel B.J."/>
            <person name="Hornburger P."/>
            <person name="Mueller R.-W."/>
            <person name="Bruemmer F."/>
            <person name="Labrenz M."/>
            <person name="Spormann A.M."/>
            <person name="Op den Camp H."/>
            <person name="Overmann J."/>
            <person name="Amann R."/>
            <person name="Jetten M.S.M."/>
            <person name="Mascher T."/>
            <person name="Medema M.H."/>
            <person name="Devos D.P."/>
            <person name="Kaster A.-K."/>
            <person name="Ovreas L."/>
            <person name="Rohde M."/>
            <person name="Galperin M.Y."/>
            <person name="Jogler C."/>
        </authorList>
    </citation>
    <scope>NUCLEOTIDE SEQUENCE [LARGE SCALE GENOMIC DNA]</scope>
    <source>
        <strain evidence="1 2">OJF2</strain>
    </source>
</reference>